<evidence type="ECO:0000256" key="1">
    <source>
        <dbReference type="SAM" id="MobiDB-lite"/>
    </source>
</evidence>
<protein>
    <recommendedName>
        <fullName evidence="3">HRDC domain-containing protein</fullName>
    </recommendedName>
</protein>
<feature type="domain" description="HRDC" evidence="3">
    <location>
        <begin position="346"/>
        <end position="432"/>
    </location>
</feature>
<dbReference type="AlphaFoldDB" id="A0AA88DUH6"/>
<dbReference type="GO" id="GO:0071035">
    <property type="term" value="P:nuclear polyadenylation-dependent rRNA catabolic process"/>
    <property type="evidence" value="ECO:0007669"/>
    <property type="project" value="TreeGrafter"/>
</dbReference>
<dbReference type="GO" id="GO:0003727">
    <property type="term" value="F:single-stranded RNA binding"/>
    <property type="evidence" value="ECO:0007669"/>
    <property type="project" value="TreeGrafter"/>
</dbReference>
<dbReference type="PANTHER" id="PTHR12124:SF68">
    <property type="entry name" value="PROTEIN RRP6-LIKE 3"/>
    <property type="match status" value="1"/>
</dbReference>
<feature type="region of interest" description="Disordered" evidence="1">
    <location>
        <begin position="693"/>
        <end position="731"/>
    </location>
</feature>
<evidence type="ECO:0000313" key="4">
    <source>
        <dbReference type="EMBL" id="GMN61738.1"/>
    </source>
</evidence>
<dbReference type="SUPFAM" id="SSF47819">
    <property type="entry name" value="HRDC-like"/>
    <property type="match status" value="1"/>
</dbReference>
<keyword evidence="2" id="KW-0472">Membrane</keyword>
<dbReference type="InterPro" id="IPR010997">
    <property type="entry name" value="HRDC-like_sf"/>
</dbReference>
<dbReference type="EMBL" id="BTGU01000117">
    <property type="protein sequence ID" value="GMN61738.1"/>
    <property type="molecule type" value="Genomic_DNA"/>
</dbReference>
<feature type="region of interest" description="Disordered" evidence="1">
    <location>
        <begin position="751"/>
        <end position="804"/>
    </location>
</feature>
<accession>A0AA88DUH6</accession>
<dbReference type="GO" id="GO:0000467">
    <property type="term" value="P:exonucleolytic trimming to generate mature 3'-end of 5.8S rRNA from tricistronic rRNA transcript (SSU-rRNA, 5.8S rRNA, LSU-rRNA)"/>
    <property type="evidence" value="ECO:0007669"/>
    <property type="project" value="InterPro"/>
</dbReference>
<dbReference type="SMART" id="SM00474">
    <property type="entry name" value="35EXOc"/>
    <property type="match status" value="1"/>
</dbReference>
<dbReference type="GO" id="GO:0000176">
    <property type="term" value="C:nuclear exosome (RNase complex)"/>
    <property type="evidence" value="ECO:0007669"/>
    <property type="project" value="TreeGrafter"/>
</dbReference>
<dbReference type="GO" id="GO:0071051">
    <property type="term" value="P:poly(A)-dependent snoRNA 3'-end processing"/>
    <property type="evidence" value="ECO:0007669"/>
    <property type="project" value="TreeGrafter"/>
</dbReference>
<dbReference type="GO" id="GO:0071044">
    <property type="term" value="P:histone mRNA catabolic process"/>
    <property type="evidence" value="ECO:0007669"/>
    <property type="project" value="TreeGrafter"/>
</dbReference>
<comment type="caution">
    <text evidence="4">The sequence shown here is derived from an EMBL/GenBank/DDBJ whole genome shotgun (WGS) entry which is preliminary data.</text>
</comment>
<dbReference type="PROSITE" id="PS50967">
    <property type="entry name" value="HRDC"/>
    <property type="match status" value="1"/>
</dbReference>
<dbReference type="GO" id="GO:0071038">
    <property type="term" value="P:TRAMP-dependent tRNA surveillance pathway"/>
    <property type="evidence" value="ECO:0007669"/>
    <property type="project" value="TreeGrafter"/>
</dbReference>
<sequence length="898" mass="101199">MEKTAKLKLVLVIVSVSALSIMFITEYRRRRRQKRPRSSCYLRNDPKLQFSFKRVLADNSYSAFKHFKTSDSTDDVGAERTSNLHPYEAEITALMVNPKLELELLSEEFGLEMSESYVWVETELQLKELAAALSKERVFAVDTEQHSLRSFLGFTALIQVSTQKEDYLVDTIALHDYMGQLRPVFTDPSISKVFHGADNDVLWLQRDFHIYVVNLFDTAKACEVLLKPQKSLAYLLETYCGVTTNKLLQREDWRQRPLSMEMVQYARTDAHYLLYIANCLIAEMEQENENSSPDDKFRFVLEASRRSNMACLQLYAKEIEASPGESAASSIFSRHLNGQGAISSASSEFQDVVRRLCAWRDLMARVHDESLRYALSDHAIAAIADKVPTTSKDLLSTVAQADLNADSSSSLPSPSPVVISHLDDLYYLLQDKIGNSDDIFPMILQNCLGSSGSCRLSIFNYALLVNSNLKLTLVSKQNMVKNSKQVARKASRDLFVQKFSCKSPVYHNCRIYAYDGRLLCYCDQKKLEWYLRRDLAKVVDENPPAIMLLFEPKGRPEDEDNDFYIQILLCVDCHEVAHAAAEKHKKQVAEDFGVPLFVRKVVDAEEAGIISGSSESAKCNEAGVSPLQLRTAAMALLRHGPRMPSKRREELTEIVMRYFGGREITEEDLERALLVGMSPHEIRRLERKKGLAFKHSKGSLPPDAEQKKNTSTETSVVPDLSAVNSSDAKVERFSRKEDSEFFMVKDVGTPSLHRDSGIDETPSAVVENNLTSDRSGVSDANNVSGVNADDNSDNGSPPNGKADNYYAKNDGIAYPKHKSKLSLLGHGPHGKQVVDYLLKEYGDDSIRQFCQRWRQVFVEAVHPRFLPAGWDITHSGRRDFGEFSVHNPSHKASRGTKT</sequence>
<reference evidence="4" key="1">
    <citation type="submission" date="2023-07" db="EMBL/GenBank/DDBJ databases">
        <title>draft genome sequence of fig (Ficus carica).</title>
        <authorList>
            <person name="Takahashi T."/>
            <person name="Nishimura K."/>
        </authorList>
    </citation>
    <scope>NUCLEOTIDE SEQUENCE</scope>
</reference>
<gene>
    <name evidence="4" type="ORF">TIFTF001_030833</name>
</gene>
<dbReference type="InterPro" id="IPR044876">
    <property type="entry name" value="HRDC_dom_sf"/>
</dbReference>
<dbReference type="PANTHER" id="PTHR12124">
    <property type="entry name" value="POLYMYOSITIS/SCLERODERMA AUTOANTIGEN-RELATED"/>
    <property type="match status" value="1"/>
</dbReference>
<dbReference type="GO" id="GO:0071040">
    <property type="term" value="P:nuclear polyadenylation-dependent antisense transcript catabolic process"/>
    <property type="evidence" value="ECO:0007669"/>
    <property type="project" value="TreeGrafter"/>
</dbReference>
<dbReference type="Gene3D" id="3.30.420.10">
    <property type="entry name" value="Ribonuclease H-like superfamily/Ribonuclease H"/>
    <property type="match status" value="1"/>
</dbReference>
<dbReference type="InterPro" id="IPR045092">
    <property type="entry name" value="Rrp6-like"/>
</dbReference>
<dbReference type="InterPro" id="IPR036397">
    <property type="entry name" value="RNaseH_sf"/>
</dbReference>
<dbReference type="SUPFAM" id="SSF53098">
    <property type="entry name" value="Ribonuclease H-like"/>
    <property type="match status" value="1"/>
</dbReference>
<feature type="transmembrane region" description="Helical" evidence="2">
    <location>
        <begin position="6"/>
        <end position="25"/>
    </location>
</feature>
<dbReference type="GO" id="GO:0071036">
    <property type="term" value="P:nuclear polyadenylation-dependent snoRNA catabolic process"/>
    <property type="evidence" value="ECO:0007669"/>
    <property type="project" value="TreeGrafter"/>
</dbReference>
<dbReference type="InterPro" id="IPR012337">
    <property type="entry name" value="RNaseH-like_sf"/>
</dbReference>
<evidence type="ECO:0000313" key="5">
    <source>
        <dbReference type="Proteomes" id="UP001187192"/>
    </source>
</evidence>
<feature type="compositionally biased region" description="Polar residues" evidence="1">
    <location>
        <begin position="766"/>
        <end position="785"/>
    </location>
</feature>
<dbReference type="Pfam" id="PF01612">
    <property type="entry name" value="DNA_pol_A_exo1"/>
    <property type="match status" value="1"/>
</dbReference>
<evidence type="ECO:0000256" key="2">
    <source>
        <dbReference type="SAM" id="Phobius"/>
    </source>
</evidence>
<dbReference type="GO" id="GO:0000175">
    <property type="term" value="F:3'-5'-RNA exonuclease activity"/>
    <property type="evidence" value="ECO:0007669"/>
    <property type="project" value="InterPro"/>
</dbReference>
<evidence type="ECO:0000259" key="3">
    <source>
        <dbReference type="PROSITE" id="PS50967"/>
    </source>
</evidence>
<dbReference type="InterPro" id="IPR002562">
    <property type="entry name" value="3'-5'_exonuclease_dom"/>
</dbReference>
<keyword evidence="2" id="KW-0812">Transmembrane</keyword>
<dbReference type="GO" id="GO:0005730">
    <property type="term" value="C:nucleolus"/>
    <property type="evidence" value="ECO:0007669"/>
    <property type="project" value="TreeGrafter"/>
</dbReference>
<keyword evidence="2" id="KW-1133">Transmembrane helix</keyword>
<dbReference type="Proteomes" id="UP001187192">
    <property type="component" value="Unassembled WGS sequence"/>
</dbReference>
<organism evidence="4 5">
    <name type="scientific">Ficus carica</name>
    <name type="common">Common fig</name>
    <dbReference type="NCBI Taxonomy" id="3494"/>
    <lineage>
        <taxon>Eukaryota</taxon>
        <taxon>Viridiplantae</taxon>
        <taxon>Streptophyta</taxon>
        <taxon>Embryophyta</taxon>
        <taxon>Tracheophyta</taxon>
        <taxon>Spermatophyta</taxon>
        <taxon>Magnoliopsida</taxon>
        <taxon>eudicotyledons</taxon>
        <taxon>Gunneridae</taxon>
        <taxon>Pentapetalae</taxon>
        <taxon>rosids</taxon>
        <taxon>fabids</taxon>
        <taxon>Rosales</taxon>
        <taxon>Moraceae</taxon>
        <taxon>Ficeae</taxon>
        <taxon>Ficus</taxon>
    </lineage>
</organism>
<dbReference type="GO" id="GO:0071039">
    <property type="term" value="P:nuclear polyadenylation-dependent CUT catabolic process"/>
    <property type="evidence" value="ECO:0007669"/>
    <property type="project" value="TreeGrafter"/>
</dbReference>
<dbReference type="GO" id="GO:0071037">
    <property type="term" value="P:nuclear polyadenylation-dependent snRNA catabolic process"/>
    <property type="evidence" value="ECO:0007669"/>
    <property type="project" value="TreeGrafter"/>
</dbReference>
<dbReference type="Gene3D" id="1.10.150.80">
    <property type="entry name" value="HRDC domain"/>
    <property type="match status" value="1"/>
</dbReference>
<dbReference type="FunFam" id="3.30.420.10:FF:000079">
    <property type="entry name" value="Polynucleotidyl transferase ribonuclease H fold protein with HRDC domain"/>
    <property type="match status" value="1"/>
</dbReference>
<name>A0AA88DUH6_FICCA</name>
<dbReference type="GO" id="GO:0000166">
    <property type="term" value="F:nucleotide binding"/>
    <property type="evidence" value="ECO:0007669"/>
    <property type="project" value="InterPro"/>
</dbReference>
<dbReference type="Pfam" id="PF00570">
    <property type="entry name" value="HRDC"/>
    <property type="match status" value="1"/>
</dbReference>
<dbReference type="InterPro" id="IPR002121">
    <property type="entry name" value="HRDC_dom"/>
</dbReference>
<proteinExistence type="predicted"/>
<keyword evidence="5" id="KW-1185">Reference proteome</keyword>